<feature type="compositionally biased region" description="Basic and acidic residues" evidence="1">
    <location>
        <begin position="320"/>
        <end position="329"/>
    </location>
</feature>
<evidence type="ECO:0000259" key="3">
    <source>
        <dbReference type="PROSITE" id="PS50041"/>
    </source>
</evidence>
<gene>
    <name evidence="4" type="ORF">NTJ_02078</name>
</gene>
<evidence type="ECO:0000313" key="5">
    <source>
        <dbReference type="Proteomes" id="UP001307889"/>
    </source>
</evidence>
<feature type="compositionally biased region" description="Basic residues" evidence="1">
    <location>
        <begin position="301"/>
        <end position="312"/>
    </location>
</feature>
<dbReference type="EMBL" id="AP028909">
    <property type="protein sequence ID" value="BES89271.1"/>
    <property type="molecule type" value="Genomic_DNA"/>
</dbReference>
<dbReference type="InterPro" id="IPR016187">
    <property type="entry name" value="CTDL_fold"/>
</dbReference>
<dbReference type="SMART" id="SM00034">
    <property type="entry name" value="CLECT"/>
    <property type="match status" value="1"/>
</dbReference>
<dbReference type="Gene3D" id="3.10.100.10">
    <property type="entry name" value="Mannose-Binding Protein A, subunit A"/>
    <property type="match status" value="1"/>
</dbReference>
<dbReference type="PROSITE" id="PS50041">
    <property type="entry name" value="C_TYPE_LECTIN_2"/>
    <property type="match status" value="1"/>
</dbReference>
<dbReference type="InterPro" id="IPR001304">
    <property type="entry name" value="C-type_lectin-like"/>
</dbReference>
<dbReference type="PANTHER" id="PTHR22801:SF63">
    <property type="entry name" value="C-TYPE LECTIN DOMAIN-CONTAINING PROTEIN"/>
    <property type="match status" value="1"/>
</dbReference>
<dbReference type="PANTHER" id="PTHR22801">
    <property type="entry name" value="LITHOSTATHINE"/>
    <property type="match status" value="1"/>
</dbReference>
<evidence type="ECO:0000256" key="1">
    <source>
        <dbReference type="SAM" id="MobiDB-lite"/>
    </source>
</evidence>
<feature type="domain" description="C-type lectin" evidence="3">
    <location>
        <begin position="141"/>
        <end position="254"/>
    </location>
</feature>
<keyword evidence="5" id="KW-1185">Reference proteome</keyword>
<feature type="chain" id="PRO_5046963174" evidence="2">
    <location>
        <begin position="19"/>
        <end position="329"/>
    </location>
</feature>
<proteinExistence type="predicted"/>
<accession>A0ABN7AAD8</accession>
<protein>
    <submittedName>
        <fullName evidence="4">CLECT</fullName>
    </submittedName>
</protein>
<sequence length="329" mass="37803">MAVHSGLLFLLVPGIIMGMNSQQQSVLRCSQASPPQEIRYHFSVACKQSTMKSLGSKSVSTVQECRQMANKRRAFAFDFVHKALLHPSALNFSKDTCVLYECPDFDLRRSEQSYSAYDYYSSYAMPRPKFNVSCIPKVGIFQLHRERRNYDNASSVCEEEGGLLADVSTDLYTTQLSSLIASLNVTAAYVGLKHWNASEGEFITSKGLPLSCSKFRAWAPSEPRPIKQSKCVYLTSKGYWRVKDCSKKQPFLCELLPQGPMKPCQRIKSQKKRARCIRKYLSSLPRRNRYPKCGDPSQRNQNRRRRRRKKQKNNSTMSENRVEFRENED</sequence>
<dbReference type="CDD" id="cd00037">
    <property type="entry name" value="CLECT"/>
    <property type="match status" value="1"/>
</dbReference>
<feature type="region of interest" description="Disordered" evidence="1">
    <location>
        <begin position="287"/>
        <end position="329"/>
    </location>
</feature>
<organism evidence="4 5">
    <name type="scientific">Nesidiocoris tenuis</name>
    <dbReference type="NCBI Taxonomy" id="355587"/>
    <lineage>
        <taxon>Eukaryota</taxon>
        <taxon>Metazoa</taxon>
        <taxon>Ecdysozoa</taxon>
        <taxon>Arthropoda</taxon>
        <taxon>Hexapoda</taxon>
        <taxon>Insecta</taxon>
        <taxon>Pterygota</taxon>
        <taxon>Neoptera</taxon>
        <taxon>Paraneoptera</taxon>
        <taxon>Hemiptera</taxon>
        <taxon>Heteroptera</taxon>
        <taxon>Panheteroptera</taxon>
        <taxon>Cimicomorpha</taxon>
        <taxon>Miridae</taxon>
        <taxon>Dicyphina</taxon>
        <taxon>Nesidiocoris</taxon>
    </lineage>
</organism>
<dbReference type="InterPro" id="IPR050801">
    <property type="entry name" value="Ca-Dep_Lectins_ImmuneDev"/>
</dbReference>
<feature type="signal peptide" evidence="2">
    <location>
        <begin position="1"/>
        <end position="18"/>
    </location>
</feature>
<reference evidence="4 5" key="1">
    <citation type="submission" date="2023-09" db="EMBL/GenBank/DDBJ databases">
        <title>Nesidiocoris tenuis whole genome shotgun sequence.</title>
        <authorList>
            <person name="Shibata T."/>
            <person name="Shimoda M."/>
            <person name="Kobayashi T."/>
            <person name="Uehara T."/>
        </authorList>
    </citation>
    <scope>NUCLEOTIDE SEQUENCE [LARGE SCALE GENOMIC DNA]</scope>
    <source>
        <strain evidence="4 5">Japan</strain>
    </source>
</reference>
<dbReference type="SUPFAM" id="SSF56436">
    <property type="entry name" value="C-type lectin-like"/>
    <property type="match status" value="1"/>
</dbReference>
<dbReference type="InterPro" id="IPR016186">
    <property type="entry name" value="C-type_lectin-like/link_sf"/>
</dbReference>
<dbReference type="Proteomes" id="UP001307889">
    <property type="component" value="Chromosome 1"/>
</dbReference>
<evidence type="ECO:0000256" key="2">
    <source>
        <dbReference type="SAM" id="SignalP"/>
    </source>
</evidence>
<dbReference type="Pfam" id="PF00059">
    <property type="entry name" value="Lectin_C"/>
    <property type="match status" value="1"/>
</dbReference>
<keyword evidence="2" id="KW-0732">Signal</keyword>
<name>A0ABN7AAD8_9HEMI</name>
<evidence type="ECO:0000313" key="4">
    <source>
        <dbReference type="EMBL" id="BES89271.1"/>
    </source>
</evidence>